<dbReference type="EMBL" id="JAWDGP010001473">
    <property type="protein sequence ID" value="KAK3791373.1"/>
    <property type="molecule type" value="Genomic_DNA"/>
</dbReference>
<evidence type="ECO:0000313" key="3">
    <source>
        <dbReference type="Proteomes" id="UP001283361"/>
    </source>
</evidence>
<sequence>MSALALTQETNVVEESGEQDGNVQELSLQPSALIEYGLMQHNSCDPELRWLPTNQVGLGENIDNKVLSTMKHAIDTITSLPPIS</sequence>
<reference evidence="2" key="1">
    <citation type="journal article" date="2023" name="G3 (Bethesda)">
        <title>A reference genome for the long-term kleptoplast-retaining sea slug Elysia crispata morphotype clarki.</title>
        <authorList>
            <person name="Eastman K.E."/>
            <person name="Pendleton A.L."/>
            <person name="Shaikh M.A."/>
            <person name="Suttiyut T."/>
            <person name="Ogas R."/>
            <person name="Tomko P."/>
            <person name="Gavelis G."/>
            <person name="Widhalm J.R."/>
            <person name="Wisecaver J.H."/>
        </authorList>
    </citation>
    <scope>NUCLEOTIDE SEQUENCE</scope>
    <source>
        <strain evidence="2">ECLA1</strain>
    </source>
</reference>
<proteinExistence type="predicted"/>
<feature type="region of interest" description="Disordered" evidence="1">
    <location>
        <begin position="1"/>
        <end position="24"/>
    </location>
</feature>
<organism evidence="2 3">
    <name type="scientific">Elysia crispata</name>
    <name type="common">lettuce slug</name>
    <dbReference type="NCBI Taxonomy" id="231223"/>
    <lineage>
        <taxon>Eukaryota</taxon>
        <taxon>Metazoa</taxon>
        <taxon>Spiralia</taxon>
        <taxon>Lophotrochozoa</taxon>
        <taxon>Mollusca</taxon>
        <taxon>Gastropoda</taxon>
        <taxon>Heterobranchia</taxon>
        <taxon>Euthyneura</taxon>
        <taxon>Panpulmonata</taxon>
        <taxon>Sacoglossa</taxon>
        <taxon>Placobranchoidea</taxon>
        <taxon>Plakobranchidae</taxon>
        <taxon>Elysia</taxon>
    </lineage>
</organism>
<name>A0AAE1AP97_9GAST</name>
<accession>A0AAE1AP97</accession>
<protein>
    <submittedName>
        <fullName evidence="2">Uncharacterized protein</fullName>
    </submittedName>
</protein>
<dbReference type="AlphaFoldDB" id="A0AAE1AP97"/>
<comment type="caution">
    <text evidence="2">The sequence shown here is derived from an EMBL/GenBank/DDBJ whole genome shotgun (WGS) entry which is preliminary data.</text>
</comment>
<evidence type="ECO:0000256" key="1">
    <source>
        <dbReference type="SAM" id="MobiDB-lite"/>
    </source>
</evidence>
<evidence type="ECO:0000313" key="2">
    <source>
        <dbReference type="EMBL" id="KAK3791373.1"/>
    </source>
</evidence>
<gene>
    <name evidence="2" type="ORF">RRG08_012555</name>
</gene>
<keyword evidence="3" id="KW-1185">Reference proteome</keyword>
<dbReference type="Proteomes" id="UP001283361">
    <property type="component" value="Unassembled WGS sequence"/>
</dbReference>